<evidence type="ECO:0000313" key="1">
    <source>
        <dbReference type="EMBL" id="OMG38739.1"/>
    </source>
</evidence>
<accession>A0A854D8B6</accession>
<dbReference type="Proteomes" id="UP000187035">
    <property type="component" value="Unassembled WGS sequence"/>
</dbReference>
<proteinExistence type="predicted"/>
<dbReference type="RefSeq" id="WP_076140431.1">
    <property type="nucleotide sequence ID" value="NZ_CP066049.1"/>
</dbReference>
<dbReference type="EMBL" id="MSRR01000002">
    <property type="protein sequence ID" value="OMG38739.1"/>
    <property type="molecule type" value="Genomic_DNA"/>
</dbReference>
<dbReference type="AlphaFoldDB" id="A0A854D8B6"/>
<reference evidence="1 2" key="1">
    <citation type="submission" date="2016-12" db="EMBL/GenBank/DDBJ databases">
        <title>Genomic comparison of strains in the 'Actinomyces naeslundii' group.</title>
        <authorList>
            <person name="Mughal S.R."/>
            <person name="Do T."/>
            <person name="Gilbert S.C."/>
            <person name="Witherden E.A."/>
            <person name="Didelot X."/>
            <person name="Beighton D."/>
        </authorList>
    </citation>
    <scope>NUCLEOTIDE SEQUENCE [LARGE SCALE GENOMIC DNA]</scope>
    <source>
        <strain evidence="1 2">NCTC 10301</strain>
    </source>
</reference>
<evidence type="ECO:0000313" key="2">
    <source>
        <dbReference type="Proteomes" id="UP000187035"/>
    </source>
</evidence>
<organism evidence="1 2">
    <name type="scientific">Actinomyces naeslundii</name>
    <dbReference type="NCBI Taxonomy" id="1655"/>
    <lineage>
        <taxon>Bacteria</taxon>
        <taxon>Bacillati</taxon>
        <taxon>Actinomycetota</taxon>
        <taxon>Actinomycetes</taxon>
        <taxon>Actinomycetales</taxon>
        <taxon>Actinomycetaceae</taxon>
        <taxon>Actinomyces</taxon>
    </lineage>
</organism>
<comment type="caution">
    <text evidence="1">The sequence shown here is derived from an EMBL/GenBank/DDBJ whole genome shotgun (WGS) entry which is preliminary data.</text>
</comment>
<dbReference type="GeneID" id="64255097"/>
<gene>
    <name evidence="1" type="ORF">BKH33_00825</name>
</gene>
<protein>
    <submittedName>
        <fullName evidence="1">Uncharacterized protein</fullName>
    </submittedName>
</protein>
<name>A0A854D8B6_ACTNA</name>
<sequence>MPARIPVFVSCPTKMSIEQSAVRDYMTDLLTSEGLEPRTLGGSDFGIEFPLKEVYSIARHCSGGVILGFEQMFAEAVTIKPGTSQQKMVKDVSFPTPWNNLEAGLLFALRLPLVVFCEDGIGGGVFDPGVSEVFIQNLPRNLPTGYQDQLLKTVIQNWAGKVRAHYREY</sequence>